<protein>
    <recommendedName>
        <fullName evidence="4">Outer membrane lipoprotein BamD-like domain-containing protein</fullName>
    </recommendedName>
</protein>
<accession>B4CTV1</accession>
<dbReference type="InParanoid" id="B4CTV1"/>
<dbReference type="AlphaFoldDB" id="B4CTV1"/>
<gene>
    <name evidence="2" type="ORF">CfE428DRAFT_0114</name>
</gene>
<sequence precursor="true">MLSPHSLLKKLFYLLALAGVFSFSACQQKKTAAELAKKKVDDFRQHQKIEAIKAYNELITKYPDSEHVAEAKAKLKVLGPLPATPTPAKRK</sequence>
<dbReference type="EMBL" id="ABVL01000001">
    <property type="protein sequence ID" value="EDY21989.1"/>
    <property type="molecule type" value="Genomic_DNA"/>
</dbReference>
<evidence type="ECO:0000313" key="2">
    <source>
        <dbReference type="EMBL" id="EDY21989.1"/>
    </source>
</evidence>
<dbReference type="STRING" id="497964.CfE428DRAFT_0114"/>
<evidence type="ECO:0000256" key="1">
    <source>
        <dbReference type="SAM" id="SignalP"/>
    </source>
</evidence>
<dbReference type="Gene3D" id="1.25.40.10">
    <property type="entry name" value="Tetratricopeptide repeat domain"/>
    <property type="match status" value="1"/>
</dbReference>
<comment type="caution">
    <text evidence="2">The sequence shown here is derived from an EMBL/GenBank/DDBJ whole genome shotgun (WGS) entry which is preliminary data.</text>
</comment>
<feature type="signal peptide" evidence="1">
    <location>
        <begin position="1"/>
        <end position="25"/>
    </location>
</feature>
<keyword evidence="1" id="KW-0732">Signal</keyword>
<evidence type="ECO:0000313" key="3">
    <source>
        <dbReference type="Proteomes" id="UP000005824"/>
    </source>
</evidence>
<evidence type="ECO:0008006" key="4">
    <source>
        <dbReference type="Google" id="ProtNLM"/>
    </source>
</evidence>
<proteinExistence type="predicted"/>
<dbReference type="InterPro" id="IPR011990">
    <property type="entry name" value="TPR-like_helical_dom_sf"/>
</dbReference>
<reference evidence="2 3" key="1">
    <citation type="journal article" date="2011" name="J. Bacteriol.">
        <title>Genome sequence of Chthoniobacter flavus Ellin428, an aerobic heterotrophic soil bacterium.</title>
        <authorList>
            <person name="Kant R."/>
            <person name="van Passel M.W."/>
            <person name="Palva A."/>
            <person name="Lucas S."/>
            <person name="Lapidus A."/>
            <person name="Glavina Del Rio T."/>
            <person name="Dalin E."/>
            <person name="Tice H."/>
            <person name="Bruce D."/>
            <person name="Goodwin L."/>
            <person name="Pitluck S."/>
            <person name="Larimer F.W."/>
            <person name="Land M.L."/>
            <person name="Hauser L."/>
            <person name="Sangwan P."/>
            <person name="de Vos W.M."/>
            <person name="Janssen P.H."/>
            <person name="Smidt H."/>
        </authorList>
    </citation>
    <scope>NUCLEOTIDE SEQUENCE [LARGE SCALE GENOMIC DNA]</scope>
    <source>
        <strain evidence="2 3">Ellin428</strain>
    </source>
</reference>
<dbReference type="Proteomes" id="UP000005824">
    <property type="component" value="Unassembled WGS sequence"/>
</dbReference>
<dbReference type="RefSeq" id="WP_006977441.1">
    <property type="nucleotide sequence ID" value="NZ_ABVL01000001.1"/>
</dbReference>
<feature type="chain" id="PRO_5002800152" description="Outer membrane lipoprotein BamD-like domain-containing protein" evidence="1">
    <location>
        <begin position="26"/>
        <end position="91"/>
    </location>
</feature>
<name>B4CTV1_9BACT</name>
<keyword evidence="3" id="KW-1185">Reference proteome</keyword>
<organism evidence="2 3">
    <name type="scientific">Chthoniobacter flavus Ellin428</name>
    <dbReference type="NCBI Taxonomy" id="497964"/>
    <lineage>
        <taxon>Bacteria</taxon>
        <taxon>Pseudomonadati</taxon>
        <taxon>Verrucomicrobiota</taxon>
        <taxon>Spartobacteria</taxon>
        <taxon>Chthoniobacterales</taxon>
        <taxon>Chthoniobacteraceae</taxon>
        <taxon>Chthoniobacter</taxon>
    </lineage>
</organism>